<dbReference type="Proteomes" id="UP001444661">
    <property type="component" value="Unassembled WGS sequence"/>
</dbReference>
<feature type="compositionally biased region" description="Basic and acidic residues" evidence="1">
    <location>
        <begin position="37"/>
        <end position="50"/>
    </location>
</feature>
<name>A0ABR1TC53_9PEZI</name>
<gene>
    <name evidence="2" type="ORF">PG993_004216</name>
</gene>
<proteinExistence type="predicted"/>
<evidence type="ECO:0000313" key="3">
    <source>
        <dbReference type="Proteomes" id="UP001444661"/>
    </source>
</evidence>
<reference evidence="2 3" key="1">
    <citation type="submission" date="2023-01" db="EMBL/GenBank/DDBJ databases">
        <title>Analysis of 21 Apiospora genomes using comparative genomics revels a genus with tremendous synthesis potential of carbohydrate active enzymes and secondary metabolites.</title>
        <authorList>
            <person name="Sorensen T."/>
        </authorList>
    </citation>
    <scope>NUCLEOTIDE SEQUENCE [LARGE SCALE GENOMIC DNA]</scope>
    <source>
        <strain evidence="2 3">CBS 33761</strain>
    </source>
</reference>
<sequence length="203" mass="22328">MENDLVGKISQLEATELRQIVLGLCLDPKNKEAVTEHIKLLAKEGEKKSTEPQPTRPSSGSGQAAASFHSQGPEQPKKRARRTSAVNVTPYTRRKCENCDSWFAAIDNADEACKFHPGMFKSDLHVSSSYLTCTATGTTILDAAALIWNTLDDGSEPADWDDKIGRELFPHGFRWTCCGLNGPDCSPCVAQYHVARPKDTYTI</sequence>
<organism evidence="2 3">
    <name type="scientific">Apiospora rasikravindrae</name>
    <dbReference type="NCBI Taxonomy" id="990691"/>
    <lineage>
        <taxon>Eukaryota</taxon>
        <taxon>Fungi</taxon>
        <taxon>Dikarya</taxon>
        <taxon>Ascomycota</taxon>
        <taxon>Pezizomycotina</taxon>
        <taxon>Sordariomycetes</taxon>
        <taxon>Xylariomycetidae</taxon>
        <taxon>Amphisphaeriales</taxon>
        <taxon>Apiosporaceae</taxon>
        <taxon>Apiospora</taxon>
    </lineage>
</organism>
<comment type="caution">
    <text evidence="2">The sequence shown here is derived from an EMBL/GenBank/DDBJ whole genome shotgun (WGS) entry which is preliminary data.</text>
</comment>
<protein>
    <submittedName>
        <fullName evidence="2">Uncharacterized protein</fullName>
    </submittedName>
</protein>
<evidence type="ECO:0000313" key="2">
    <source>
        <dbReference type="EMBL" id="KAK8044192.1"/>
    </source>
</evidence>
<feature type="compositionally biased region" description="Polar residues" evidence="1">
    <location>
        <begin position="51"/>
        <end position="73"/>
    </location>
</feature>
<dbReference type="PANTHER" id="PTHR38167:SF1">
    <property type="entry name" value="C2H2-TYPE DOMAIN-CONTAINING PROTEIN"/>
    <property type="match status" value="1"/>
</dbReference>
<accession>A0ABR1TC53</accession>
<evidence type="ECO:0000256" key="1">
    <source>
        <dbReference type="SAM" id="MobiDB-lite"/>
    </source>
</evidence>
<dbReference type="EMBL" id="JAQQWK010000003">
    <property type="protein sequence ID" value="KAK8044192.1"/>
    <property type="molecule type" value="Genomic_DNA"/>
</dbReference>
<keyword evidence="3" id="KW-1185">Reference proteome</keyword>
<dbReference type="PANTHER" id="PTHR38167">
    <property type="entry name" value="C2H2-TYPE DOMAIN-CONTAINING PROTEIN"/>
    <property type="match status" value="1"/>
</dbReference>
<feature type="region of interest" description="Disordered" evidence="1">
    <location>
        <begin position="37"/>
        <end position="85"/>
    </location>
</feature>